<keyword evidence="4" id="KW-0547">Nucleotide-binding</keyword>
<feature type="compositionally biased region" description="Polar residues" evidence="9">
    <location>
        <begin position="21"/>
        <end position="31"/>
    </location>
</feature>
<evidence type="ECO:0000313" key="12">
    <source>
        <dbReference type="Proteomes" id="UP001590950"/>
    </source>
</evidence>
<feature type="compositionally biased region" description="Basic residues" evidence="9">
    <location>
        <begin position="1"/>
        <end position="20"/>
    </location>
</feature>
<proteinExistence type="predicted"/>
<dbReference type="InterPro" id="IPR050660">
    <property type="entry name" value="NEK_Ser/Thr_kinase"/>
</dbReference>
<evidence type="ECO:0000256" key="6">
    <source>
        <dbReference type="ARBA" id="ARBA00022840"/>
    </source>
</evidence>
<keyword evidence="5" id="KW-0418">Kinase</keyword>
<evidence type="ECO:0000256" key="8">
    <source>
        <dbReference type="ARBA" id="ARBA00048679"/>
    </source>
</evidence>
<sequence length="598" mass="68415">MTGRRQPSRSRGQARSRRGTNSHQALRQHITSIPGYAQQVDEAIETSRERADRIRSLEADKEIERLLGPVSTSPYDPSNLPRNLKDEVAELPEGYKRSILQAHREGVLSEPLARYYLDIHHADSDRVPGQGGRASLLKAILLMDPHMLRVSGWRAVRVLGGGGFGDVILWEKRRANGLHPLRMAVKDSKILDHWVDYNHEAHLTRRLIDRGCRNVINVVEWAYIPATEARNSDGTIEFQEQRHRTCYEYAEHADLGRLQDWYQIHGLVFPEAFLWYVFYSLANALCYCSRGGNDPRPDFAWDPIGHYDIKQDNIFLGVPDQEQHRLYPCVKLGDFGCAWTVGPGVPEVRHYKSKTAAGTEGYVAPEVLNRAPEQEGRRRTSDELLGPQSDIYSVGRTFLHIHDRLLHDHIPRPTAYNDRMNERQYRIEAKKKAAVMIYSADLNRAVNYCVENKPKDRPEAYNLFQVTKEYMERWRTLAEVEAATAVTNGLPPQIFPSSVLYTAEDQERFETDPYFAQLYRQQNLSKVWEIFPPAAAPQSNTYVPAISDNLGDDSRGVGRTPKREERKNRIDTQGKPKRNFGFAGVMKKIATAWTGGRR</sequence>
<evidence type="ECO:0000256" key="9">
    <source>
        <dbReference type="SAM" id="MobiDB-lite"/>
    </source>
</evidence>
<keyword evidence="3" id="KW-0808">Transferase</keyword>
<dbReference type="PANTHER" id="PTHR43671:SF98">
    <property type="entry name" value="SERINE_THREONINE-PROTEIN KINASE NEK11"/>
    <property type="match status" value="1"/>
</dbReference>
<evidence type="ECO:0000256" key="1">
    <source>
        <dbReference type="ARBA" id="ARBA00012513"/>
    </source>
</evidence>
<dbReference type="PROSITE" id="PS50011">
    <property type="entry name" value="PROTEIN_KINASE_DOM"/>
    <property type="match status" value="1"/>
</dbReference>
<evidence type="ECO:0000256" key="7">
    <source>
        <dbReference type="ARBA" id="ARBA00047899"/>
    </source>
</evidence>
<gene>
    <name evidence="11" type="ORF">N7G274_002371</name>
</gene>
<dbReference type="PROSITE" id="PS00108">
    <property type="entry name" value="PROTEIN_KINASE_ST"/>
    <property type="match status" value="1"/>
</dbReference>
<comment type="caution">
    <text evidence="11">The sequence shown here is derived from an EMBL/GenBank/DDBJ whole genome shotgun (WGS) entry which is preliminary data.</text>
</comment>
<comment type="catalytic activity">
    <reaction evidence="8">
        <text>L-seryl-[protein] + ATP = O-phospho-L-seryl-[protein] + ADP + H(+)</text>
        <dbReference type="Rhea" id="RHEA:17989"/>
        <dbReference type="Rhea" id="RHEA-COMP:9863"/>
        <dbReference type="Rhea" id="RHEA-COMP:11604"/>
        <dbReference type="ChEBI" id="CHEBI:15378"/>
        <dbReference type="ChEBI" id="CHEBI:29999"/>
        <dbReference type="ChEBI" id="CHEBI:30616"/>
        <dbReference type="ChEBI" id="CHEBI:83421"/>
        <dbReference type="ChEBI" id="CHEBI:456216"/>
        <dbReference type="EC" id="2.7.11.1"/>
    </reaction>
</comment>
<dbReference type="InterPro" id="IPR011009">
    <property type="entry name" value="Kinase-like_dom_sf"/>
</dbReference>
<dbReference type="Gene3D" id="1.10.510.10">
    <property type="entry name" value="Transferase(Phosphotransferase) domain 1"/>
    <property type="match status" value="1"/>
</dbReference>
<evidence type="ECO:0000259" key="10">
    <source>
        <dbReference type="PROSITE" id="PS50011"/>
    </source>
</evidence>
<keyword evidence="2" id="KW-0723">Serine/threonine-protein kinase</keyword>
<feature type="compositionally biased region" description="Basic and acidic residues" evidence="9">
    <location>
        <begin position="552"/>
        <end position="574"/>
    </location>
</feature>
<protein>
    <recommendedName>
        <fullName evidence="1">non-specific serine/threonine protein kinase</fullName>
        <ecNumber evidence="1">2.7.11.1</ecNumber>
    </recommendedName>
</protein>
<name>A0ABR4AJM8_9LECA</name>
<evidence type="ECO:0000313" key="11">
    <source>
        <dbReference type="EMBL" id="KAL2045288.1"/>
    </source>
</evidence>
<dbReference type="Proteomes" id="UP001590950">
    <property type="component" value="Unassembled WGS sequence"/>
</dbReference>
<dbReference type="InterPro" id="IPR000719">
    <property type="entry name" value="Prot_kinase_dom"/>
</dbReference>
<dbReference type="SUPFAM" id="SSF56112">
    <property type="entry name" value="Protein kinase-like (PK-like)"/>
    <property type="match status" value="1"/>
</dbReference>
<reference evidence="11 12" key="1">
    <citation type="submission" date="2024-09" db="EMBL/GenBank/DDBJ databases">
        <title>Rethinking Asexuality: The Enigmatic Case of Functional Sexual Genes in Lepraria (Stereocaulaceae).</title>
        <authorList>
            <person name="Doellman M."/>
            <person name="Sun Y."/>
            <person name="Barcenas-Pena A."/>
            <person name="Lumbsch H.T."/>
            <person name="Grewe F."/>
        </authorList>
    </citation>
    <scope>NUCLEOTIDE SEQUENCE [LARGE SCALE GENOMIC DNA]</scope>
    <source>
        <strain evidence="11 12">Mercado 3170</strain>
    </source>
</reference>
<keyword evidence="12" id="KW-1185">Reference proteome</keyword>
<dbReference type="InterPro" id="IPR008271">
    <property type="entry name" value="Ser/Thr_kinase_AS"/>
</dbReference>
<evidence type="ECO:0000256" key="5">
    <source>
        <dbReference type="ARBA" id="ARBA00022777"/>
    </source>
</evidence>
<feature type="region of interest" description="Disordered" evidence="9">
    <location>
        <begin position="542"/>
        <end position="577"/>
    </location>
</feature>
<evidence type="ECO:0000256" key="2">
    <source>
        <dbReference type="ARBA" id="ARBA00022527"/>
    </source>
</evidence>
<dbReference type="SMART" id="SM00220">
    <property type="entry name" value="S_TKc"/>
    <property type="match status" value="1"/>
</dbReference>
<feature type="domain" description="Protein kinase" evidence="10">
    <location>
        <begin position="153"/>
        <end position="471"/>
    </location>
</feature>
<comment type="catalytic activity">
    <reaction evidence="7">
        <text>L-threonyl-[protein] + ATP = O-phospho-L-threonyl-[protein] + ADP + H(+)</text>
        <dbReference type="Rhea" id="RHEA:46608"/>
        <dbReference type="Rhea" id="RHEA-COMP:11060"/>
        <dbReference type="Rhea" id="RHEA-COMP:11605"/>
        <dbReference type="ChEBI" id="CHEBI:15378"/>
        <dbReference type="ChEBI" id="CHEBI:30013"/>
        <dbReference type="ChEBI" id="CHEBI:30616"/>
        <dbReference type="ChEBI" id="CHEBI:61977"/>
        <dbReference type="ChEBI" id="CHEBI:456216"/>
        <dbReference type="EC" id="2.7.11.1"/>
    </reaction>
</comment>
<dbReference type="EMBL" id="JBEFKJ010000007">
    <property type="protein sequence ID" value="KAL2045288.1"/>
    <property type="molecule type" value="Genomic_DNA"/>
</dbReference>
<organism evidence="11 12">
    <name type="scientific">Stereocaulon virgatum</name>
    <dbReference type="NCBI Taxonomy" id="373712"/>
    <lineage>
        <taxon>Eukaryota</taxon>
        <taxon>Fungi</taxon>
        <taxon>Dikarya</taxon>
        <taxon>Ascomycota</taxon>
        <taxon>Pezizomycotina</taxon>
        <taxon>Lecanoromycetes</taxon>
        <taxon>OSLEUM clade</taxon>
        <taxon>Lecanoromycetidae</taxon>
        <taxon>Lecanorales</taxon>
        <taxon>Lecanorineae</taxon>
        <taxon>Stereocaulaceae</taxon>
        <taxon>Stereocaulon</taxon>
    </lineage>
</organism>
<evidence type="ECO:0000256" key="3">
    <source>
        <dbReference type="ARBA" id="ARBA00022679"/>
    </source>
</evidence>
<accession>A0ABR4AJM8</accession>
<keyword evidence="6" id="KW-0067">ATP-binding</keyword>
<dbReference type="Pfam" id="PF00069">
    <property type="entry name" value="Pkinase"/>
    <property type="match status" value="1"/>
</dbReference>
<dbReference type="EC" id="2.7.11.1" evidence="1"/>
<dbReference type="PANTHER" id="PTHR43671">
    <property type="entry name" value="SERINE/THREONINE-PROTEIN KINASE NEK"/>
    <property type="match status" value="1"/>
</dbReference>
<feature type="region of interest" description="Disordered" evidence="9">
    <location>
        <begin position="1"/>
        <end position="38"/>
    </location>
</feature>
<evidence type="ECO:0000256" key="4">
    <source>
        <dbReference type="ARBA" id="ARBA00022741"/>
    </source>
</evidence>